<organism evidence="1 2">
    <name type="scientific">Olea europaea subsp. europaea</name>
    <dbReference type="NCBI Taxonomy" id="158383"/>
    <lineage>
        <taxon>Eukaryota</taxon>
        <taxon>Viridiplantae</taxon>
        <taxon>Streptophyta</taxon>
        <taxon>Embryophyta</taxon>
        <taxon>Tracheophyta</taxon>
        <taxon>Spermatophyta</taxon>
        <taxon>Magnoliopsida</taxon>
        <taxon>eudicotyledons</taxon>
        <taxon>Gunneridae</taxon>
        <taxon>Pentapetalae</taxon>
        <taxon>asterids</taxon>
        <taxon>lamiids</taxon>
        <taxon>Lamiales</taxon>
        <taxon>Oleaceae</taxon>
        <taxon>Oleeae</taxon>
        <taxon>Olea</taxon>
    </lineage>
</organism>
<reference evidence="1 2" key="1">
    <citation type="submission" date="2019-12" db="EMBL/GenBank/DDBJ databases">
        <authorList>
            <person name="Alioto T."/>
            <person name="Alioto T."/>
            <person name="Gomez Garrido J."/>
        </authorList>
    </citation>
    <scope>NUCLEOTIDE SEQUENCE [LARGE SCALE GENOMIC DNA]</scope>
</reference>
<protein>
    <submittedName>
        <fullName evidence="1">Uncharacterized protein</fullName>
    </submittedName>
</protein>
<dbReference type="EMBL" id="CACTIH010000041">
    <property type="protein sequence ID" value="CAA2939146.1"/>
    <property type="molecule type" value="Genomic_DNA"/>
</dbReference>
<dbReference type="Gramene" id="OE9A043344T1">
    <property type="protein sequence ID" value="OE9A043344C1"/>
    <property type="gene ID" value="OE9A043344"/>
</dbReference>
<accession>A0A8S0PFD7</accession>
<comment type="caution">
    <text evidence="1">The sequence shown here is derived from an EMBL/GenBank/DDBJ whole genome shotgun (WGS) entry which is preliminary data.</text>
</comment>
<keyword evidence="2" id="KW-1185">Reference proteome</keyword>
<dbReference type="AlphaFoldDB" id="A0A8S0PFD7"/>
<proteinExistence type="predicted"/>
<evidence type="ECO:0000313" key="1">
    <source>
        <dbReference type="EMBL" id="CAA2939146.1"/>
    </source>
</evidence>
<dbReference type="Proteomes" id="UP000594638">
    <property type="component" value="Unassembled WGS sequence"/>
</dbReference>
<gene>
    <name evidence="1" type="ORF">OLEA9_A043344</name>
</gene>
<sequence length="163" mass="18830">MALVAHFLYCKEVDWPLNSSRFLYNELTPELLHIIFCTNIYPTSQRMKFNEERARLSYHMARVHKFDLGAHINAFIRELASSIDTQRSIMFSCLTNGLCLTARVPLLPREESVALEVTINRRKIEKSKARLKGTERVHHLELGPNEPQQVPDADIVLLSRQLS</sequence>
<evidence type="ECO:0000313" key="2">
    <source>
        <dbReference type="Proteomes" id="UP000594638"/>
    </source>
</evidence>
<name>A0A8S0PFD7_OLEEU</name>